<comment type="caution">
    <text evidence="2">The sequence shown here is derived from an EMBL/GenBank/DDBJ whole genome shotgun (WGS) entry which is preliminary data.</text>
</comment>
<dbReference type="GO" id="GO:0003824">
    <property type="term" value="F:catalytic activity"/>
    <property type="evidence" value="ECO:0007669"/>
    <property type="project" value="UniProtKB-ARBA"/>
</dbReference>
<dbReference type="Proteomes" id="UP000482653">
    <property type="component" value="Unassembled WGS sequence"/>
</dbReference>
<dbReference type="RefSeq" id="WP_149948684.1">
    <property type="nucleotide sequence ID" value="NZ_VVYX01000389.1"/>
</dbReference>
<dbReference type="Gene3D" id="3.40.50.10300">
    <property type="entry name" value="CoaB-like"/>
    <property type="match status" value="1"/>
</dbReference>
<reference evidence="2 3" key="1">
    <citation type="journal article" date="2019" name="Nat. Med.">
        <title>A library of human gut bacterial isolates paired with longitudinal multiomics data enables mechanistic microbiome research.</title>
        <authorList>
            <person name="Poyet M."/>
            <person name="Groussin M."/>
            <person name="Gibbons S.M."/>
            <person name="Avila-Pacheco J."/>
            <person name="Jiang X."/>
            <person name="Kearney S.M."/>
            <person name="Perrotta A.R."/>
            <person name="Berdy B."/>
            <person name="Zhao S."/>
            <person name="Lieberman T.D."/>
            <person name="Swanson P.K."/>
            <person name="Smith M."/>
            <person name="Roesemann S."/>
            <person name="Alexander J.E."/>
            <person name="Rich S.A."/>
            <person name="Livny J."/>
            <person name="Vlamakis H."/>
            <person name="Clish C."/>
            <person name="Bullock K."/>
            <person name="Deik A."/>
            <person name="Scott J."/>
            <person name="Pierce K.A."/>
            <person name="Xavier R.J."/>
            <person name="Alm E.J."/>
        </authorList>
    </citation>
    <scope>NUCLEOTIDE SEQUENCE [LARGE SCALE GENOMIC DNA]</scope>
    <source>
        <strain evidence="2 3">BIOML-A8</strain>
    </source>
</reference>
<protein>
    <submittedName>
        <fullName evidence="2">Phosphopantothenoylcysteine decarboxylase</fullName>
    </submittedName>
</protein>
<name>A0A6L3JQ17_9BACE</name>
<organism evidence="2 3">
    <name type="scientific">Bacteroides cellulosilyticus</name>
    <dbReference type="NCBI Taxonomy" id="246787"/>
    <lineage>
        <taxon>Bacteria</taxon>
        <taxon>Pseudomonadati</taxon>
        <taxon>Bacteroidota</taxon>
        <taxon>Bacteroidia</taxon>
        <taxon>Bacteroidales</taxon>
        <taxon>Bacteroidaceae</taxon>
        <taxon>Bacteroides</taxon>
    </lineage>
</organism>
<evidence type="ECO:0000259" key="1">
    <source>
        <dbReference type="Pfam" id="PF04127"/>
    </source>
</evidence>
<dbReference type="AlphaFoldDB" id="A0A6L3JQ17"/>
<feature type="non-terminal residue" evidence="2">
    <location>
        <position position="1"/>
    </location>
</feature>
<gene>
    <name evidence="2" type="ORF">F2Y87_31195</name>
</gene>
<proteinExistence type="predicted"/>
<dbReference type="SUPFAM" id="SSF102645">
    <property type="entry name" value="CoaB-like"/>
    <property type="match status" value="1"/>
</dbReference>
<dbReference type="GO" id="GO:0015937">
    <property type="term" value="P:coenzyme A biosynthetic process"/>
    <property type="evidence" value="ECO:0007669"/>
    <property type="project" value="UniProtKB-ARBA"/>
</dbReference>
<dbReference type="EMBL" id="VVYX01000389">
    <property type="protein sequence ID" value="KAA5400585.1"/>
    <property type="molecule type" value="Genomic_DNA"/>
</dbReference>
<dbReference type="InterPro" id="IPR035929">
    <property type="entry name" value="CoaB-like_sf"/>
</dbReference>
<sequence length="188" mass="20524">YSSGKMGFALAEECASRGAEVSLISGPVTIQAHHPNIRRIDVESAGEMYEAAIREFPTASAGILCAAVADFTPETVSGHKIKREKDNLILQLKPTQDIAAALGSQKKDGQILVGFALETNDETKNAQEKLERKNLDFIVLNSLNDQGAGFRCDTNKITIIDRQGVTPYPLKSKQEVARDIIDRLVNNK</sequence>
<accession>A0A6L3JQ17</accession>
<evidence type="ECO:0000313" key="2">
    <source>
        <dbReference type="EMBL" id="KAA5400585.1"/>
    </source>
</evidence>
<feature type="domain" description="DNA/pantothenate metabolism flavoprotein C-terminal" evidence="1">
    <location>
        <begin position="2"/>
        <end position="185"/>
    </location>
</feature>
<evidence type="ECO:0000313" key="3">
    <source>
        <dbReference type="Proteomes" id="UP000482653"/>
    </source>
</evidence>
<dbReference type="Pfam" id="PF04127">
    <property type="entry name" value="DFP"/>
    <property type="match status" value="1"/>
</dbReference>
<dbReference type="InterPro" id="IPR007085">
    <property type="entry name" value="DNA/pantothenate-metab_flavo_C"/>
</dbReference>